<keyword evidence="1" id="KW-0812">Transmembrane</keyword>
<keyword evidence="3" id="KW-1185">Reference proteome</keyword>
<sequence length="353" mass="36002">MIMDVEVILPTEPVTLAPGVATRVPVQLHNAYGPEVTVRVSVTRGRAGAWASVEPDSVTVATGATVSVDLILRPPADQPPSGTLLPFTVQAAADGAPAGFATGLLSVALPIPVVGELVARTGEPHTFDLRLANDSDRAAAIRLEAKLDPPAGHVTTEPGAALLEPGDTLTAIVRARPARPLMGAAQPYAVLLSVTDAHDPQRPPLFTATGTGRRPPRVTALAAGVAAVLLAVAATAAVAVSGVRLPLPGRARPAPTTAAPAATAVVVGRPFALVDVFPHRGTDGGRAAAEAERARLAAAGMPVRLVDSLASDQLADEGAGFWVLLQDGFASPAAVTAYCTQWRTLAPKCRVTS</sequence>
<dbReference type="EMBL" id="SHKY01000001">
    <property type="protein sequence ID" value="RZU48494.1"/>
    <property type="molecule type" value="Genomic_DNA"/>
</dbReference>
<organism evidence="2 3">
    <name type="scientific">Krasilnikovia cinnamomea</name>
    <dbReference type="NCBI Taxonomy" id="349313"/>
    <lineage>
        <taxon>Bacteria</taxon>
        <taxon>Bacillati</taxon>
        <taxon>Actinomycetota</taxon>
        <taxon>Actinomycetes</taxon>
        <taxon>Micromonosporales</taxon>
        <taxon>Micromonosporaceae</taxon>
        <taxon>Krasilnikovia</taxon>
    </lineage>
</organism>
<evidence type="ECO:0000313" key="3">
    <source>
        <dbReference type="Proteomes" id="UP000292564"/>
    </source>
</evidence>
<accession>A0A4Q7ZE02</accession>
<comment type="caution">
    <text evidence="2">The sequence shown here is derived from an EMBL/GenBank/DDBJ whole genome shotgun (WGS) entry which is preliminary data.</text>
</comment>
<keyword evidence="1" id="KW-1133">Transmembrane helix</keyword>
<evidence type="ECO:0000256" key="1">
    <source>
        <dbReference type="SAM" id="Phobius"/>
    </source>
</evidence>
<reference evidence="2 3" key="1">
    <citation type="submission" date="2019-02" db="EMBL/GenBank/DDBJ databases">
        <title>Sequencing the genomes of 1000 actinobacteria strains.</title>
        <authorList>
            <person name="Klenk H.-P."/>
        </authorList>
    </citation>
    <scope>NUCLEOTIDE SEQUENCE [LARGE SCALE GENOMIC DNA]</scope>
    <source>
        <strain evidence="2 3">DSM 45162</strain>
    </source>
</reference>
<gene>
    <name evidence="2" type="ORF">EV385_0211</name>
</gene>
<dbReference type="AlphaFoldDB" id="A0A4Q7ZE02"/>
<keyword evidence="1" id="KW-0472">Membrane</keyword>
<evidence type="ECO:0000313" key="2">
    <source>
        <dbReference type="EMBL" id="RZU48494.1"/>
    </source>
</evidence>
<proteinExistence type="predicted"/>
<dbReference type="Proteomes" id="UP000292564">
    <property type="component" value="Unassembled WGS sequence"/>
</dbReference>
<feature type="transmembrane region" description="Helical" evidence="1">
    <location>
        <begin position="221"/>
        <end position="243"/>
    </location>
</feature>
<name>A0A4Q7ZE02_9ACTN</name>
<protein>
    <submittedName>
        <fullName evidence="2">Uncharacterized protein</fullName>
    </submittedName>
</protein>